<proteinExistence type="predicted"/>
<organism evidence="1 2">
    <name type="scientific">Haloferula helveola</name>
    <dbReference type="NCBI Taxonomy" id="490095"/>
    <lineage>
        <taxon>Bacteria</taxon>
        <taxon>Pseudomonadati</taxon>
        <taxon>Verrucomicrobiota</taxon>
        <taxon>Verrucomicrobiia</taxon>
        <taxon>Verrucomicrobiales</taxon>
        <taxon>Verrucomicrobiaceae</taxon>
        <taxon>Haloferula</taxon>
    </lineage>
</organism>
<dbReference type="EMBL" id="AP024702">
    <property type="protein sequence ID" value="BCX47517.1"/>
    <property type="molecule type" value="Genomic_DNA"/>
</dbReference>
<evidence type="ECO:0008006" key="3">
    <source>
        <dbReference type="Google" id="ProtNLM"/>
    </source>
</evidence>
<sequence length="220" mass="24050">MLSGRHIERELHRLNSPPILSKRPMNFPSFRKTVPLLLIALCGLLASCAPSFVTPVAQANPNPLVGAKRFEVKPVKYVDLRVDGKSEEAYKAGIGADSWADWDEDKRWIAKYFTDHVQSSAADGGVSATMGDSSAPFVITPTVSMIDTGYYRIPAWNAVSRVNYNVVITDRSGRRIDHVEAVHGIPFDAMFAPSTSGRLQKVAAMLGDAVGEYVVERTDG</sequence>
<evidence type="ECO:0000313" key="1">
    <source>
        <dbReference type="EMBL" id="BCX47517.1"/>
    </source>
</evidence>
<accession>A0ABM7RBU1</accession>
<gene>
    <name evidence="1" type="ORF">HAHE_14250</name>
</gene>
<name>A0ABM7RBU1_9BACT</name>
<dbReference type="Proteomes" id="UP001374893">
    <property type="component" value="Chromosome"/>
</dbReference>
<keyword evidence="2" id="KW-1185">Reference proteome</keyword>
<protein>
    <recommendedName>
        <fullName evidence="3">DUF4136 domain-containing protein</fullName>
    </recommendedName>
</protein>
<reference evidence="1 2" key="1">
    <citation type="submission" date="2021-06" db="EMBL/GenBank/DDBJ databases">
        <title>Complete genome of Haloferula helveola possessing various polysaccharide degrading enzymes.</title>
        <authorList>
            <person name="Takami H."/>
            <person name="Huang C."/>
            <person name="Hamasaki K."/>
        </authorList>
    </citation>
    <scope>NUCLEOTIDE SEQUENCE [LARGE SCALE GENOMIC DNA]</scope>
    <source>
        <strain evidence="1 2">CN-1</strain>
    </source>
</reference>
<evidence type="ECO:0000313" key="2">
    <source>
        <dbReference type="Proteomes" id="UP001374893"/>
    </source>
</evidence>